<sequence>MHLSTTRRSQRGSGLVLVIFIIVVVGFVALIANRNQARSSQQLVSMVLGTRAEMAARSAAEIEISRYYQYDAQSSCRVAQSQAQPPNPNYLPVTRNIEFQGDGLAQCKAQVSCEYIGVLDNQQTVLQITSEGRCCSGGWSNDWECLSGAWPWQRTIQVGVRGDE</sequence>
<comment type="caution">
    <text evidence="2">The sequence shown here is derived from an EMBL/GenBank/DDBJ whole genome shotgun (WGS) entry which is preliminary data.</text>
</comment>
<proteinExistence type="predicted"/>
<evidence type="ECO:0000256" key="1">
    <source>
        <dbReference type="SAM" id="Phobius"/>
    </source>
</evidence>
<gene>
    <name evidence="2" type="ORF">EYB64_15720</name>
</gene>
<dbReference type="RefSeq" id="WP_000550746.1">
    <property type="nucleotide sequence ID" value="NZ_CBCSBK010000002.1"/>
</dbReference>
<evidence type="ECO:0000313" key="2">
    <source>
        <dbReference type="EMBL" id="TBM40001.1"/>
    </source>
</evidence>
<accession>A0A7Z7YD80</accession>
<dbReference type="AlphaFoldDB" id="A0A7Z7YD80"/>
<protein>
    <submittedName>
        <fullName evidence="2">MSHA biogenesis protein MshP</fullName>
    </submittedName>
</protein>
<reference evidence="2 3" key="1">
    <citation type="submission" date="2019-02" db="EMBL/GenBank/DDBJ databases">
        <title>Genomic plasticity associated with the antimicrobial resistance in Vibrio cholerae.</title>
        <authorList>
            <person name="Verma J."/>
            <person name="Bag S."/>
            <person name="Saha B."/>
            <person name="Kumar P."/>
            <person name="Ghosh T.S."/>
            <person name="Dayal M."/>
            <person name="Senapati T."/>
            <person name="Mehra S."/>
            <person name="Dey P."/>
            <person name="Desigamani A."/>
            <person name="Kumar D."/>
            <person name="Rana P."/>
            <person name="Kumar B."/>
            <person name="Maiti T.K."/>
            <person name="Sharma N.C."/>
            <person name="Bhadra R.K."/>
            <person name="Mutreja A."/>
            <person name="Nair G.B."/>
            <person name="Ramamurthy T."/>
            <person name="Das B."/>
        </authorList>
    </citation>
    <scope>NUCLEOTIDE SEQUENCE [LARGE SCALE GENOMIC DNA]</scope>
    <source>
        <strain evidence="2 3">IDH06781</strain>
    </source>
</reference>
<keyword evidence="1" id="KW-1133">Transmembrane helix</keyword>
<name>A0A7Z7YD80_VIBCL</name>
<keyword evidence="1" id="KW-0472">Membrane</keyword>
<dbReference type="Proteomes" id="UP000294145">
    <property type="component" value="Unassembled WGS sequence"/>
</dbReference>
<evidence type="ECO:0000313" key="3">
    <source>
        <dbReference type="Proteomes" id="UP000294145"/>
    </source>
</evidence>
<keyword evidence="1" id="KW-0812">Transmembrane</keyword>
<feature type="transmembrane region" description="Helical" evidence="1">
    <location>
        <begin position="12"/>
        <end position="32"/>
    </location>
</feature>
<dbReference type="EMBL" id="SISP01000030">
    <property type="protein sequence ID" value="TBM40001.1"/>
    <property type="molecule type" value="Genomic_DNA"/>
</dbReference>
<organism evidence="2 3">
    <name type="scientific">Vibrio cholerae</name>
    <dbReference type="NCBI Taxonomy" id="666"/>
    <lineage>
        <taxon>Bacteria</taxon>
        <taxon>Pseudomonadati</taxon>
        <taxon>Pseudomonadota</taxon>
        <taxon>Gammaproteobacteria</taxon>
        <taxon>Vibrionales</taxon>
        <taxon>Vibrionaceae</taxon>
        <taxon>Vibrio</taxon>
    </lineage>
</organism>